<organism evidence="1">
    <name type="scientific">Haptolina ericina</name>
    <dbReference type="NCBI Taxonomy" id="156174"/>
    <lineage>
        <taxon>Eukaryota</taxon>
        <taxon>Haptista</taxon>
        <taxon>Haptophyta</taxon>
        <taxon>Prymnesiophyceae</taxon>
        <taxon>Prymnesiales</taxon>
        <taxon>Prymnesiaceae</taxon>
        <taxon>Haptolina</taxon>
    </lineage>
</organism>
<protein>
    <submittedName>
        <fullName evidence="1">Uncharacterized protein</fullName>
    </submittedName>
</protein>
<gene>
    <name evidence="1" type="ORF">HERI1096_LOCUS22369</name>
</gene>
<dbReference type="EMBL" id="HBHX01040313">
    <property type="protein sequence ID" value="CAE0121668.1"/>
    <property type="molecule type" value="Transcribed_RNA"/>
</dbReference>
<dbReference type="AlphaFoldDB" id="A0A7S3B3W7"/>
<reference evidence="1" key="1">
    <citation type="submission" date="2021-01" db="EMBL/GenBank/DDBJ databases">
        <authorList>
            <person name="Corre E."/>
            <person name="Pelletier E."/>
            <person name="Niang G."/>
            <person name="Scheremetjew M."/>
            <person name="Finn R."/>
            <person name="Kale V."/>
            <person name="Holt S."/>
            <person name="Cochrane G."/>
            <person name="Meng A."/>
            <person name="Brown T."/>
            <person name="Cohen L."/>
        </authorList>
    </citation>
    <scope>NUCLEOTIDE SEQUENCE</scope>
    <source>
        <strain evidence="1">CCMP281</strain>
    </source>
</reference>
<name>A0A7S3B3W7_9EUKA</name>
<proteinExistence type="predicted"/>
<accession>A0A7S3B3W7</accession>
<evidence type="ECO:0000313" key="1">
    <source>
        <dbReference type="EMBL" id="CAE0121668.1"/>
    </source>
</evidence>
<sequence>MNYSDALGHKVAPGGLRPTDLLLLRSRSMHAFMCAQARPLYVVSPILPSRRLTDLSRTGKLDLWRMALRVVCMQARKQARLLGDTDAHPCQKGSEAPFEALELNIGAYQNLPHLHLKAWVSAAAHEAQWQLNETYRTLRAFSYHLGPLEQRR</sequence>